<evidence type="ECO:0000256" key="4">
    <source>
        <dbReference type="SAM" id="SignalP"/>
    </source>
</evidence>
<keyword evidence="3" id="KW-0812">Transmembrane</keyword>
<reference evidence="6" key="1">
    <citation type="submission" date="2016-10" db="EMBL/GenBank/DDBJ databases">
        <authorList>
            <person name="Varghese N."/>
            <person name="Submissions S."/>
        </authorList>
    </citation>
    <scope>NUCLEOTIDE SEQUENCE [LARGE SCALE GENOMIC DNA]</scope>
    <source>
        <strain evidence="6">DSM 16858</strain>
    </source>
</reference>
<feature type="compositionally biased region" description="Pro residues" evidence="2">
    <location>
        <begin position="152"/>
        <end position="167"/>
    </location>
</feature>
<dbReference type="PROSITE" id="PS50005">
    <property type="entry name" value="TPR"/>
    <property type="match status" value="1"/>
</dbReference>
<dbReference type="InterPro" id="IPR011990">
    <property type="entry name" value="TPR-like_helical_dom_sf"/>
</dbReference>
<dbReference type="InterPro" id="IPR019734">
    <property type="entry name" value="TPR_rpt"/>
</dbReference>
<proteinExistence type="predicted"/>
<evidence type="ECO:0000256" key="1">
    <source>
        <dbReference type="PROSITE-ProRule" id="PRU00339"/>
    </source>
</evidence>
<dbReference type="Proteomes" id="UP000199181">
    <property type="component" value="Unassembled WGS sequence"/>
</dbReference>
<dbReference type="AlphaFoldDB" id="A0A1I0L443"/>
<gene>
    <name evidence="5" type="ORF">SAMN05443639_11821</name>
</gene>
<evidence type="ECO:0000256" key="2">
    <source>
        <dbReference type="SAM" id="MobiDB-lite"/>
    </source>
</evidence>
<dbReference type="SUPFAM" id="SSF48452">
    <property type="entry name" value="TPR-like"/>
    <property type="match status" value="1"/>
</dbReference>
<sequence>MRRAWSCLLLMLCLSSPALAARKPNPFLVQAKVHYQGLEFEKCLRRLDQATRWKKNTRAEQVEIELYSGLCAFNLGNEEEARKAFSLALEMDPRVELPPYSSPRLVTFFDALAQRTPPAEEPDEEAAPPAPAPAPPPPAPVQDTPRQVELQPAPPPEPPLLTQAPPAPQPKKLLFPVLLSSTSAVAAGGAVYFGLQARSEEEKANDRDTFYEDSLGHRDDARQNAKLANVAIGVAATAAVGALLSYVLQ</sequence>
<evidence type="ECO:0000313" key="5">
    <source>
        <dbReference type="EMBL" id="SEU34000.1"/>
    </source>
</evidence>
<keyword evidence="1" id="KW-0802">TPR repeat</keyword>
<feature type="compositionally biased region" description="Pro residues" evidence="2">
    <location>
        <begin position="128"/>
        <end position="140"/>
    </location>
</feature>
<name>A0A1I0L443_9BACT</name>
<feature type="chain" id="PRO_5011600199" evidence="4">
    <location>
        <begin position="21"/>
        <end position="249"/>
    </location>
</feature>
<keyword evidence="4" id="KW-0732">Signal</keyword>
<feature type="transmembrane region" description="Helical" evidence="3">
    <location>
        <begin position="173"/>
        <end position="195"/>
    </location>
</feature>
<evidence type="ECO:0000313" key="6">
    <source>
        <dbReference type="Proteomes" id="UP000199181"/>
    </source>
</evidence>
<accession>A0A1I0L443</accession>
<evidence type="ECO:0000256" key="3">
    <source>
        <dbReference type="SAM" id="Phobius"/>
    </source>
</evidence>
<dbReference type="EMBL" id="FOIJ01000018">
    <property type="protein sequence ID" value="SEU34000.1"/>
    <property type="molecule type" value="Genomic_DNA"/>
</dbReference>
<feature type="region of interest" description="Disordered" evidence="2">
    <location>
        <begin position="116"/>
        <end position="167"/>
    </location>
</feature>
<keyword evidence="3" id="KW-1133">Transmembrane helix</keyword>
<keyword evidence="3" id="KW-0472">Membrane</keyword>
<keyword evidence="6" id="KW-1185">Reference proteome</keyword>
<feature type="repeat" description="TPR" evidence="1">
    <location>
        <begin position="62"/>
        <end position="95"/>
    </location>
</feature>
<protein>
    <submittedName>
        <fullName evidence="5">Uncharacterized protein</fullName>
    </submittedName>
</protein>
<dbReference type="RefSeq" id="WP_093525027.1">
    <property type="nucleotide sequence ID" value="NZ_FOIJ01000018.1"/>
</dbReference>
<organism evidence="5 6">
    <name type="scientific">Stigmatella erecta</name>
    <dbReference type="NCBI Taxonomy" id="83460"/>
    <lineage>
        <taxon>Bacteria</taxon>
        <taxon>Pseudomonadati</taxon>
        <taxon>Myxococcota</taxon>
        <taxon>Myxococcia</taxon>
        <taxon>Myxococcales</taxon>
        <taxon>Cystobacterineae</taxon>
        <taxon>Archangiaceae</taxon>
        <taxon>Stigmatella</taxon>
    </lineage>
</organism>
<feature type="signal peptide" evidence="4">
    <location>
        <begin position="1"/>
        <end position="20"/>
    </location>
</feature>
<feature type="transmembrane region" description="Helical" evidence="3">
    <location>
        <begin position="227"/>
        <end position="248"/>
    </location>
</feature>